<dbReference type="PANTHER" id="PTHR46732">
    <property type="entry name" value="ATP-DEPENDENT PROTEASE LA (LON) DOMAIN PROTEIN"/>
    <property type="match status" value="1"/>
</dbReference>
<evidence type="ECO:0000313" key="2">
    <source>
        <dbReference type="EMBL" id="TLD68735.1"/>
    </source>
</evidence>
<dbReference type="PROSITE" id="PS51787">
    <property type="entry name" value="LON_N"/>
    <property type="match status" value="1"/>
</dbReference>
<dbReference type="OrthoDB" id="9806457at2"/>
<evidence type="ECO:0000313" key="3">
    <source>
        <dbReference type="Proteomes" id="UP000306196"/>
    </source>
</evidence>
<dbReference type="SUPFAM" id="SSF88697">
    <property type="entry name" value="PUA domain-like"/>
    <property type="match status" value="1"/>
</dbReference>
<reference evidence="2 3" key="1">
    <citation type="submission" date="2019-05" db="EMBL/GenBank/DDBJ databases">
        <title>Verrucobacter flavum gen. nov., sp. nov. a new member of the family Verrucomicrobiaceae.</title>
        <authorList>
            <person name="Szuroczki S."/>
            <person name="Abbaszade G."/>
            <person name="Szabo A."/>
            <person name="Felfoldi T."/>
            <person name="Schumann P."/>
            <person name="Boka K."/>
            <person name="Keki Z."/>
            <person name="Toumi M."/>
            <person name="Toth E."/>
        </authorList>
    </citation>
    <scope>NUCLEOTIDE SEQUENCE [LARGE SCALE GENOMIC DNA]</scope>
    <source>
        <strain evidence="2 3">MG-N-17</strain>
    </source>
</reference>
<organism evidence="2 3">
    <name type="scientific">Phragmitibacter flavus</name>
    <dbReference type="NCBI Taxonomy" id="2576071"/>
    <lineage>
        <taxon>Bacteria</taxon>
        <taxon>Pseudomonadati</taxon>
        <taxon>Verrucomicrobiota</taxon>
        <taxon>Verrucomicrobiia</taxon>
        <taxon>Verrucomicrobiales</taxon>
        <taxon>Verrucomicrobiaceae</taxon>
        <taxon>Phragmitibacter</taxon>
    </lineage>
</organism>
<dbReference type="Pfam" id="PF02190">
    <property type="entry name" value="LON_substr_bdg"/>
    <property type="match status" value="1"/>
</dbReference>
<proteinExistence type="predicted"/>
<sequence length="205" mass="23105">MATNPEIDSSPPLPGEIPVMVLPDCHLFPGCLLPLYIFEERYRKMLDHLLGSNRIFCIGNRTGEGDKDISPCSTAGLVRACVRQDDGTSHLLLLGLQRIRFTGWLQQRPFPIASIEPIVSIQGNFEQTRLLKDRVLDLFSQHGETASQLRDTLAESEDLELVADVLSYHFTRCPTLQQKLLGEANVQRRFELIIEALEKHKPSAK</sequence>
<dbReference type="InterPro" id="IPR015947">
    <property type="entry name" value="PUA-like_sf"/>
</dbReference>
<protein>
    <recommendedName>
        <fullName evidence="1">Lon N-terminal domain-containing protein</fullName>
    </recommendedName>
</protein>
<dbReference type="EMBL" id="VAUV01000020">
    <property type="protein sequence ID" value="TLD68735.1"/>
    <property type="molecule type" value="Genomic_DNA"/>
</dbReference>
<keyword evidence="3" id="KW-1185">Reference proteome</keyword>
<dbReference type="InterPro" id="IPR003111">
    <property type="entry name" value="Lon_prtase_N"/>
</dbReference>
<dbReference type="SMART" id="SM00464">
    <property type="entry name" value="LON"/>
    <property type="match status" value="1"/>
</dbReference>
<dbReference type="Proteomes" id="UP000306196">
    <property type="component" value="Unassembled WGS sequence"/>
</dbReference>
<evidence type="ECO:0000259" key="1">
    <source>
        <dbReference type="PROSITE" id="PS51787"/>
    </source>
</evidence>
<accession>A0A5R8KA02</accession>
<dbReference type="InterPro" id="IPR046336">
    <property type="entry name" value="Lon_prtase_N_sf"/>
</dbReference>
<dbReference type="RefSeq" id="WP_138088346.1">
    <property type="nucleotide sequence ID" value="NZ_VAUV01000020.1"/>
</dbReference>
<dbReference type="Gene3D" id="2.30.130.40">
    <property type="entry name" value="LON domain-like"/>
    <property type="match status" value="1"/>
</dbReference>
<comment type="caution">
    <text evidence="2">The sequence shown here is derived from an EMBL/GenBank/DDBJ whole genome shotgun (WGS) entry which is preliminary data.</text>
</comment>
<feature type="domain" description="Lon N-terminal" evidence="1">
    <location>
        <begin position="17"/>
        <end position="201"/>
    </location>
</feature>
<dbReference type="AlphaFoldDB" id="A0A5R8KA02"/>
<dbReference type="PANTHER" id="PTHR46732:SF8">
    <property type="entry name" value="ATP-DEPENDENT PROTEASE LA (LON) DOMAIN PROTEIN"/>
    <property type="match status" value="1"/>
</dbReference>
<gene>
    <name evidence="2" type="ORF">FEM03_21380</name>
</gene>
<name>A0A5R8KA02_9BACT</name>